<protein>
    <submittedName>
        <fullName evidence="1">Transcriptional regulator, AsnC family</fullName>
    </submittedName>
</protein>
<dbReference type="EMBL" id="AUZZ01002732">
    <property type="protein sequence ID" value="EQD59169.1"/>
    <property type="molecule type" value="Genomic_DNA"/>
</dbReference>
<reference evidence="1" key="2">
    <citation type="journal article" date="2014" name="ISME J.">
        <title>Microbial stratification in low pH oxic and suboxic macroscopic growths along an acid mine drainage.</title>
        <authorList>
            <person name="Mendez-Garcia C."/>
            <person name="Mesa V."/>
            <person name="Sprenger R.R."/>
            <person name="Richter M."/>
            <person name="Diez M.S."/>
            <person name="Solano J."/>
            <person name="Bargiela R."/>
            <person name="Golyshina O.V."/>
            <person name="Manteca A."/>
            <person name="Ramos J.L."/>
            <person name="Gallego J.R."/>
            <person name="Llorente I."/>
            <person name="Martins Dos Santos V.A."/>
            <person name="Jensen O.N."/>
            <person name="Pelaez A.I."/>
            <person name="Sanchez J."/>
            <person name="Ferrer M."/>
        </authorList>
    </citation>
    <scope>NUCLEOTIDE SEQUENCE</scope>
</reference>
<accession>T1C1L8</accession>
<name>T1C1L8_9ZZZZ</name>
<proteinExistence type="predicted"/>
<organism evidence="1">
    <name type="scientific">mine drainage metagenome</name>
    <dbReference type="NCBI Taxonomy" id="410659"/>
    <lineage>
        <taxon>unclassified sequences</taxon>
        <taxon>metagenomes</taxon>
        <taxon>ecological metagenomes</taxon>
    </lineage>
</organism>
<dbReference type="AlphaFoldDB" id="T1C1L8"/>
<comment type="caution">
    <text evidence="1">The sequence shown here is derived from an EMBL/GenBank/DDBJ whole genome shotgun (WGS) entry which is preliminary data.</text>
</comment>
<reference evidence="1" key="1">
    <citation type="submission" date="2013-08" db="EMBL/GenBank/DDBJ databases">
        <authorList>
            <person name="Mendez C."/>
            <person name="Richter M."/>
            <person name="Ferrer M."/>
            <person name="Sanchez J."/>
        </authorList>
    </citation>
    <scope>NUCLEOTIDE SEQUENCE</scope>
</reference>
<sequence length="128" mass="15413">MPEAHKIKEVLEKEPRIQFAALLKGKYHLFMYLFAENTKTLDDTLYSIRSDEVFANIRSLWQVSYITYAYGYTPIRQEFFDLLKERVWHRSKEHPKRKPEQILQREYDVLRILNRDGEEGSSVEIDNE</sequence>
<gene>
    <name evidence="1" type="ORF">B2A_04081</name>
</gene>
<evidence type="ECO:0000313" key="1">
    <source>
        <dbReference type="EMBL" id="EQD59169.1"/>
    </source>
</evidence>
<feature type="non-terminal residue" evidence="1">
    <location>
        <position position="128"/>
    </location>
</feature>